<dbReference type="NCBIfam" id="TIGR01352">
    <property type="entry name" value="tonB_Cterm"/>
    <property type="match status" value="1"/>
</dbReference>
<gene>
    <name evidence="8" type="ORF">BOW53_08835</name>
</gene>
<dbReference type="RefSeq" id="WP_078483717.1">
    <property type="nucleotide sequence ID" value="NZ_MPRL01000032.1"/>
</dbReference>
<comment type="subcellular location">
    <subcellularLocation>
        <location evidence="1">Membrane</location>
        <topology evidence="1">Single-pass membrane protein</topology>
    </subcellularLocation>
</comment>
<dbReference type="AlphaFoldDB" id="A0A1T2L4Y2"/>
<dbReference type="Pfam" id="PF13103">
    <property type="entry name" value="TonB_2"/>
    <property type="match status" value="1"/>
</dbReference>
<sequence length="311" mass="35499">MASRGGNRFLSLFYSLTIHVGLAAMLVMGMDWSSEKPIEQPKVDIIQAQFVDETKVQAELKRRDDVIRKKAEAEKKRKLDAKRKVEAEKKRKLDAKRKAVAKKKADAKRKADAKKKADAKRKAELKKKADAKRKVEVEKKRKLEAKKKAEAEVKRKEAEAEKQRKAAEVEKQRVAEQERQRIEKAAREEREREMREALEAEQREAEAARQVAAARAAQKAITSYKIRIAQRVQSYWLKPGGWRAGLQCSVRVQMIPGGEVVSVQIERSCGSAIFDRSVENAVRKASPLPVPSDPAIFDRMRVITFIFKPEE</sequence>
<evidence type="ECO:0000259" key="7">
    <source>
        <dbReference type="PROSITE" id="PS52015"/>
    </source>
</evidence>
<dbReference type="SUPFAM" id="SSF74653">
    <property type="entry name" value="TolA/TonB C-terminal domain"/>
    <property type="match status" value="1"/>
</dbReference>
<feature type="compositionally biased region" description="Basic residues" evidence="5">
    <location>
        <begin position="92"/>
        <end position="107"/>
    </location>
</feature>
<evidence type="ECO:0000313" key="8">
    <source>
        <dbReference type="EMBL" id="OOZ40124.1"/>
    </source>
</evidence>
<feature type="domain" description="TonB C-terminal" evidence="7">
    <location>
        <begin position="220"/>
        <end position="311"/>
    </location>
</feature>
<keyword evidence="3 6" id="KW-1133">Transmembrane helix</keyword>
<evidence type="ECO:0000256" key="2">
    <source>
        <dbReference type="ARBA" id="ARBA00022692"/>
    </source>
</evidence>
<dbReference type="PROSITE" id="PS52015">
    <property type="entry name" value="TONB_CTD"/>
    <property type="match status" value="1"/>
</dbReference>
<evidence type="ECO:0000313" key="9">
    <source>
        <dbReference type="Proteomes" id="UP000191110"/>
    </source>
</evidence>
<evidence type="ECO:0000256" key="1">
    <source>
        <dbReference type="ARBA" id="ARBA00004167"/>
    </source>
</evidence>
<dbReference type="InterPro" id="IPR014161">
    <property type="entry name" value="Tol-Pal_TolA"/>
</dbReference>
<dbReference type="EMBL" id="MPRL01000032">
    <property type="protein sequence ID" value="OOZ40124.1"/>
    <property type="molecule type" value="Genomic_DNA"/>
</dbReference>
<proteinExistence type="predicted"/>
<dbReference type="NCBIfam" id="TIGR02794">
    <property type="entry name" value="tolA_full"/>
    <property type="match status" value="1"/>
</dbReference>
<feature type="compositionally biased region" description="Basic and acidic residues" evidence="5">
    <location>
        <begin position="64"/>
        <end position="91"/>
    </location>
</feature>
<dbReference type="InterPro" id="IPR037682">
    <property type="entry name" value="TonB_C"/>
</dbReference>
<reference evidence="8 9" key="1">
    <citation type="submission" date="2016-11" db="EMBL/GenBank/DDBJ databases">
        <title>Mixed transmission modes and dynamic genome evolution in an obligate animal-bacterial symbiosis.</title>
        <authorList>
            <person name="Russell S.L."/>
            <person name="Corbett-Detig R.B."/>
            <person name="Cavanaugh C.M."/>
        </authorList>
    </citation>
    <scope>NUCLEOTIDE SEQUENCE [LARGE SCALE GENOMIC DNA]</scope>
    <source>
        <strain evidence="8">Sveles-Q1</strain>
    </source>
</reference>
<evidence type="ECO:0000256" key="4">
    <source>
        <dbReference type="ARBA" id="ARBA00023136"/>
    </source>
</evidence>
<keyword evidence="2 6" id="KW-0812">Transmembrane</keyword>
<dbReference type="GO" id="GO:0019534">
    <property type="term" value="F:toxin transmembrane transporter activity"/>
    <property type="evidence" value="ECO:0007669"/>
    <property type="project" value="InterPro"/>
</dbReference>
<feature type="compositionally biased region" description="Basic and acidic residues" evidence="5">
    <location>
        <begin position="108"/>
        <end position="180"/>
    </location>
</feature>
<name>A0A1T2L4Y2_9GAMM</name>
<accession>A0A1T2L4Y2</accession>
<protein>
    <submittedName>
        <fullName evidence="8">Protein TolA</fullName>
    </submittedName>
</protein>
<organism evidence="8 9">
    <name type="scientific">Solemya pervernicosa gill symbiont</name>
    <dbReference type="NCBI Taxonomy" id="642797"/>
    <lineage>
        <taxon>Bacteria</taxon>
        <taxon>Pseudomonadati</taxon>
        <taxon>Pseudomonadota</taxon>
        <taxon>Gammaproteobacteria</taxon>
        <taxon>sulfur-oxidizing symbionts</taxon>
    </lineage>
</organism>
<feature type="region of interest" description="Disordered" evidence="5">
    <location>
        <begin position="64"/>
        <end position="180"/>
    </location>
</feature>
<dbReference type="InterPro" id="IPR006260">
    <property type="entry name" value="TonB/TolA_C"/>
</dbReference>
<dbReference type="Gene3D" id="3.30.1150.10">
    <property type="match status" value="1"/>
</dbReference>
<keyword evidence="4 6" id="KW-0472">Membrane</keyword>
<dbReference type="Proteomes" id="UP000191110">
    <property type="component" value="Unassembled WGS sequence"/>
</dbReference>
<comment type="caution">
    <text evidence="8">The sequence shown here is derived from an EMBL/GenBank/DDBJ whole genome shotgun (WGS) entry which is preliminary data.</text>
</comment>
<feature type="transmembrane region" description="Helical" evidence="6">
    <location>
        <begin position="12"/>
        <end position="32"/>
    </location>
</feature>
<keyword evidence="9" id="KW-1185">Reference proteome</keyword>
<dbReference type="OrthoDB" id="9779830at2"/>
<evidence type="ECO:0000256" key="5">
    <source>
        <dbReference type="SAM" id="MobiDB-lite"/>
    </source>
</evidence>
<evidence type="ECO:0000256" key="3">
    <source>
        <dbReference type="ARBA" id="ARBA00022989"/>
    </source>
</evidence>
<dbReference type="GO" id="GO:0016020">
    <property type="term" value="C:membrane"/>
    <property type="evidence" value="ECO:0007669"/>
    <property type="project" value="UniProtKB-SubCell"/>
</dbReference>
<evidence type="ECO:0000256" key="6">
    <source>
        <dbReference type="SAM" id="Phobius"/>
    </source>
</evidence>
<dbReference type="GO" id="GO:0043213">
    <property type="term" value="P:bacteriocin transport"/>
    <property type="evidence" value="ECO:0007669"/>
    <property type="project" value="InterPro"/>
</dbReference>